<sequence>MARTELSLFDAMRMIVPLVGEGEHDYMDRPLTADRITTVSTHQVAAVRTRMTGAMFRNVLTCGHASLWHPREPTNFPADCALKASPLSTRLPYSAMMPERSSTETSIDSIRHHEKESLIESYYTKQPPRFRIYSRAHIVTLYVSNAILLLIIAALVGSLSHRPFQDPTIGVYSPANEAIEYIKQHKFRAALFEKTPYMGFPTDETDRLWQELYNFGISKIPEHEARMLPHPTLKVPGTDEYLVQLDVWHELHCLNDLRMLLYPERFPGLAGVTNDKGVIDRESIEFRHWDHCVDSIRETLMCHADVAPIPFRVNFPASKVIVPRLATTHTCRNFTKIQEWAKEHKASYWNYNVTAEQAEEIMRESGFDNAPWESIDDQYMEFPGNTFFTYWREHPEEAKAAREKTAASGL</sequence>
<organism evidence="4">
    <name type="scientific">Aspergillus niger</name>
    <dbReference type="NCBI Taxonomy" id="5061"/>
    <lineage>
        <taxon>Eukaryota</taxon>
        <taxon>Fungi</taxon>
        <taxon>Dikarya</taxon>
        <taxon>Ascomycota</taxon>
        <taxon>Pezizomycotina</taxon>
        <taxon>Eurotiomycetes</taxon>
        <taxon>Eurotiomycetidae</taxon>
        <taxon>Eurotiales</taxon>
        <taxon>Aspergillaceae</taxon>
        <taxon>Aspergillus</taxon>
        <taxon>Aspergillus subgen. Circumdati</taxon>
    </lineage>
</organism>
<dbReference type="PANTHER" id="PTHR33365:SF4">
    <property type="entry name" value="CYCLOCHLOROTINE BIOSYNTHESIS PROTEIN O"/>
    <property type="match status" value="1"/>
</dbReference>
<accession>A0AAJ6QC65</accession>
<feature type="transmembrane region" description="Helical" evidence="3">
    <location>
        <begin position="139"/>
        <end position="159"/>
    </location>
</feature>
<evidence type="ECO:0000256" key="1">
    <source>
        <dbReference type="ARBA" id="ARBA00004685"/>
    </source>
</evidence>
<keyword evidence="3" id="KW-1133">Transmembrane helix</keyword>
<dbReference type="InterPro" id="IPR021765">
    <property type="entry name" value="UstYa-like"/>
</dbReference>
<evidence type="ECO:0000256" key="2">
    <source>
        <dbReference type="ARBA" id="ARBA00035112"/>
    </source>
</evidence>
<reference evidence="4" key="1">
    <citation type="submission" date="2025-02" db="EMBL/GenBank/DDBJ databases">
        <authorList>
            <consortium name="NCBI Genome Project"/>
        </authorList>
    </citation>
    <scope>NUCLEOTIDE SEQUENCE</scope>
</reference>
<dbReference type="AlphaFoldDB" id="A0AAJ6QC65"/>
<reference evidence="4" key="2">
    <citation type="submission" date="2025-08" db="UniProtKB">
        <authorList>
            <consortium name="RefSeq"/>
        </authorList>
    </citation>
    <scope>IDENTIFICATION</scope>
</reference>
<dbReference type="VEuPathDB" id="FungiDB:An06g00940"/>
<dbReference type="PANTHER" id="PTHR33365">
    <property type="entry name" value="YALI0B05434P"/>
    <property type="match status" value="1"/>
</dbReference>
<protein>
    <submittedName>
        <fullName evidence="4">Uncharacterized protein</fullName>
    </submittedName>
</protein>
<dbReference type="GeneID" id="4981093"/>
<comment type="pathway">
    <text evidence="1">Mycotoxin biosynthesis.</text>
</comment>
<dbReference type="KEGG" id="ang:An06g00940"/>
<evidence type="ECO:0000256" key="3">
    <source>
        <dbReference type="SAM" id="Phobius"/>
    </source>
</evidence>
<keyword evidence="3" id="KW-0812">Transmembrane</keyword>
<gene>
    <name evidence="4" type="ORF">An06g00940</name>
</gene>
<dbReference type="Pfam" id="PF11807">
    <property type="entry name" value="UstYa"/>
    <property type="match status" value="1"/>
</dbReference>
<dbReference type="RefSeq" id="XP_001390921.3">
    <property type="nucleotide sequence ID" value="XM_001390884.3"/>
</dbReference>
<proteinExistence type="inferred from homology"/>
<name>A0AAJ6QC65_ASPNG</name>
<comment type="similarity">
    <text evidence="2">Belongs to the ustYa family.</text>
</comment>
<evidence type="ECO:0000313" key="4">
    <source>
        <dbReference type="RefSeq" id="XP_001390921.3"/>
    </source>
</evidence>
<keyword evidence="3" id="KW-0472">Membrane</keyword>